<comment type="catalytic activity">
    <reaction evidence="4">
        <text>a 2-deoxystreptamine antibiotic + acetyl-CoA = an N(3)-acetyl-2-deoxystreptamine antibiotic + CoA + H(+)</text>
        <dbReference type="Rhea" id="RHEA:12665"/>
        <dbReference type="ChEBI" id="CHEBI:15378"/>
        <dbReference type="ChEBI" id="CHEBI:57287"/>
        <dbReference type="ChEBI" id="CHEBI:57288"/>
        <dbReference type="ChEBI" id="CHEBI:57921"/>
        <dbReference type="ChEBI" id="CHEBI:77452"/>
        <dbReference type="EC" id="2.3.1.81"/>
    </reaction>
</comment>
<gene>
    <name evidence="5" type="ORF">FYJ50_10080</name>
</gene>
<name>A0A7X2T4F5_9FIRM</name>
<dbReference type="RefSeq" id="WP_154461598.1">
    <property type="nucleotide sequence ID" value="NZ_JAQYTQ010000058.1"/>
</dbReference>
<dbReference type="InterPro" id="IPR003679">
    <property type="entry name" value="Amioglycoside_AcTrfase"/>
</dbReference>
<comment type="caution">
    <text evidence="5">The sequence shown here is derived from an EMBL/GenBank/DDBJ whole genome shotgun (WGS) entry which is preliminary data.</text>
</comment>
<keyword evidence="6" id="KW-1185">Reference proteome</keyword>
<dbReference type="SUPFAM" id="SSF110710">
    <property type="entry name" value="TTHA0583/YokD-like"/>
    <property type="match status" value="1"/>
</dbReference>
<dbReference type="Pfam" id="PF02522">
    <property type="entry name" value="Antibiotic_NAT"/>
    <property type="match status" value="1"/>
</dbReference>
<evidence type="ECO:0000256" key="3">
    <source>
        <dbReference type="ARBA" id="ARBA00023315"/>
    </source>
</evidence>
<evidence type="ECO:0000256" key="4">
    <source>
        <dbReference type="RuleBase" id="RU365031"/>
    </source>
</evidence>
<evidence type="ECO:0000256" key="2">
    <source>
        <dbReference type="ARBA" id="ARBA00022679"/>
    </source>
</evidence>
<evidence type="ECO:0000256" key="1">
    <source>
        <dbReference type="ARBA" id="ARBA00006383"/>
    </source>
</evidence>
<dbReference type="InterPro" id="IPR028345">
    <property type="entry name" value="Antibiotic_NAT-like"/>
</dbReference>
<dbReference type="EC" id="2.3.1.-" evidence="4"/>
<sequence>MSKLILKSDFIDLFKSLGIGNGSLICLQANLSKWNSVIGGYQCLLDALFEVIGKEGCVMIPSFSYSTLDPACMNLYYDYEDWKTIREECYGYDSIKTCSDVYSRSIEHALKENKVMRSNHPVYSFYFIGNYNSDWLKQSMNYPISFSHILKGFVQKKAFNLMIGENLENSILIPAIAKTLNKGSTYIEKAYVQSNKKKVIKTYLNTMCDEQTKKELLDYCYCKTEKLNGQNVYCVSIEDIE</sequence>
<keyword evidence="4" id="KW-0046">Antibiotic resistance</keyword>
<evidence type="ECO:0000313" key="5">
    <source>
        <dbReference type="EMBL" id="MSS02417.1"/>
    </source>
</evidence>
<dbReference type="GO" id="GO:0046353">
    <property type="term" value="F:aminoglycoside 3-N-acetyltransferase activity"/>
    <property type="evidence" value="ECO:0007669"/>
    <property type="project" value="UniProtKB-EC"/>
</dbReference>
<reference evidence="5 6" key="1">
    <citation type="submission" date="2019-08" db="EMBL/GenBank/DDBJ databases">
        <title>In-depth cultivation of the pig gut microbiome towards novel bacterial diversity and tailored functional studies.</title>
        <authorList>
            <person name="Wylensek D."/>
            <person name="Hitch T.C.A."/>
            <person name="Clavel T."/>
        </authorList>
    </citation>
    <scope>NUCLEOTIDE SEQUENCE [LARGE SCALE GENOMIC DNA]</scope>
    <source>
        <strain evidence="5 6">LKV-178-WT-2G</strain>
    </source>
</reference>
<dbReference type="PANTHER" id="PTHR11104:SF0">
    <property type="entry name" value="SPBETA PROPHAGE-DERIVED AMINOGLYCOSIDE N(3')-ACETYLTRANSFERASE-LIKE PROTEIN YOKD"/>
    <property type="match status" value="1"/>
</dbReference>
<protein>
    <recommendedName>
        <fullName evidence="4">Aminoglycoside N(3)-acetyltransferase</fullName>
        <ecNumber evidence="4">2.3.1.-</ecNumber>
    </recommendedName>
</protein>
<keyword evidence="2 4" id="KW-0808">Transferase</keyword>
<proteinExistence type="inferred from homology"/>
<dbReference type="EMBL" id="VUMM01000033">
    <property type="protein sequence ID" value="MSS02417.1"/>
    <property type="molecule type" value="Genomic_DNA"/>
</dbReference>
<keyword evidence="3 4" id="KW-0012">Acyltransferase</keyword>
<dbReference type="GO" id="GO:0046677">
    <property type="term" value="P:response to antibiotic"/>
    <property type="evidence" value="ECO:0007669"/>
    <property type="project" value="UniProtKB-KW"/>
</dbReference>
<comment type="similarity">
    <text evidence="1 4">Belongs to the antibiotic N-acetyltransferase family.</text>
</comment>
<accession>A0A7X2T4F5</accession>
<dbReference type="PANTHER" id="PTHR11104">
    <property type="entry name" value="AMINOGLYCOSIDE N3-ACETYLTRANSFERASE"/>
    <property type="match status" value="1"/>
</dbReference>
<dbReference type="AlphaFoldDB" id="A0A7X2T4F5"/>
<organism evidence="5 6">
    <name type="scientific">Floccifex porci</name>
    <dbReference type="NCBI Taxonomy" id="2606629"/>
    <lineage>
        <taxon>Bacteria</taxon>
        <taxon>Bacillati</taxon>
        <taxon>Bacillota</taxon>
        <taxon>Erysipelotrichia</taxon>
        <taxon>Erysipelotrichales</taxon>
        <taxon>Erysipelotrichaceae</taxon>
        <taxon>Floccifex</taxon>
    </lineage>
</organism>
<dbReference type="Proteomes" id="UP000470082">
    <property type="component" value="Unassembled WGS sequence"/>
</dbReference>
<evidence type="ECO:0000313" key="6">
    <source>
        <dbReference type="Proteomes" id="UP000470082"/>
    </source>
</evidence>